<dbReference type="PANTHER" id="PTHR47766">
    <property type="entry name" value="PROTEIN EFR3"/>
    <property type="match status" value="1"/>
</dbReference>
<evidence type="ECO:0000256" key="1">
    <source>
        <dbReference type="ARBA" id="ARBA00010216"/>
    </source>
</evidence>
<reference evidence="3" key="1">
    <citation type="submission" date="2022-07" db="EMBL/GenBank/DDBJ databases">
        <title>Fungi with potential for degradation of polypropylene.</title>
        <authorList>
            <person name="Gostincar C."/>
        </authorList>
    </citation>
    <scope>NUCLEOTIDE SEQUENCE</scope>
    <source>
        <strain evidence="3">EXF-13287</strain>
    </source>
</reference>
<evidence type="ECO:0000313" key="4">
    <source>
        <dbReference type="Proteomes" id="UP001174691"/>
    </source>
</evidence>
<dbReference type="GO" id="GO:0005886">
    <property type="term" value="C:plasma membrane"/>
    <property type="evidence" value="ECO:0007669"/>
    <property type="project" value="TreeGrafter"/>
</dbReference>
<feature type="region of interest" description="Disordered" evidence="2">
    <location>
        <begin position="1034"/>
        <end position="1103"/>
    </location>
</feature>
<feature type="region of interest" description="Disordered" evidence="2">
    <location>
        <begin position="485"/>
        <end position="512"/>
    </location>
</feature>
<comment type="caution">
    <text evidence="3">The sequence shown here is derived from an EMBL/GenBank/DDBJ whole genome shotgun (WGS) entry which is preliminary data.</text>
</comment>
<sequence>MNAIQQRCRPKHQVLVLKCYPRTTKGAVDVKPNSSELSYLLFYVQSRRTKIQKVGGFLEKKTASDVYRMRIGNVQVTLQILTALIEKSPKDLPLIAPCVLKILDMILRSNDITLVESSLPTFEAFCEHHDAASLLADQTYLRQYETIVRQYAALASTRSSPGKVQPSKPVSMRWRNAGLQAIKSMASSDALSSISPRQYDVIVPMILENLWTDNEDFLEVLLHRAHMEEKVDAGGLLKRRTSIATVRTADTAGDTNPIALSGSALDVDKLAEEDIGVLAMQCLKQVSVVPNRSQIYSATLALLRFTEERVSQGEVLVKTHPSSGRDSGWAIKIFSLVSQWAPVQERYTILVTTLDNLVKRPLVDENLQQHIVLAAMLGSLLRSEVNLIGLSVMDVLLNLLTHMRRLVQMPGDPNNMRSEGPGPGQPDLRSPTALQFAEEAERVSSQRKELLARLQRCIGDLATHVYYADQISDMVLTILQKLRPSRSGNTANNSPRGERADTNGGPSGSVMSVEDSHIDSLLSLSVAKVAALKAIKSILLVANPKSKMAGNVSLSRNRIPIKVWEGTQWLLRDADGQVRKAYVDALLTWLDRETTSADLKALDETIRNYRKPTRELSGVNLAKRAASSASARDKPTKQPRSHFLQLLHVAIYDNALQFVDYETDIVLLHVLLSKLVNRLGVNAARYGVPMVFRLQEDIQDAETPIAKVRLGSLCHGYFWILTEKFDFEATMVGRAIHNEIVRRRSKHFWVEGVHVPPPLLELVGTPGMARPQPRLPIEEIESEALLPFDDRTSLVECICISYQETAVSPPGSPSGTPGRSFTHPILSSTLSSIPAVEVERELPPQFREQMLTDWSRESAVAAIEAGSKSASLNGSRTGTTGTNNAAARAALLSVNGANGHGYGYGGNSPHGSQNNLRPGSSPVGGNLAVQTSKLRKSSVRSSGVSPAPSGRSGLGVVTSVDQLKAALSGQLRPATAAPTTGRGVGAEEGDDSDESMVSYDMTPSELSFNPAAAAAGQEQPPAVSVVLPAVEERPISREKHERRVSGPLTSHPPDGGEEAAEEEDVPPVPPLPRELGGEPQLSATLPRPGTGRKGIRSRGGDSVLSASWAAVPGEEGLKPANGKVTSMDLGLLLRGIDARAEVGGLGGVTRPPY</sequence>
<dbReference type="InterPro" id="IPR016024">
    <property type="entry name" value="ARM-type_fold"/>
</dbReference>
<evidence type="ECO:0000256" key="2">
    <source>
        <dbReference type="SAM" id="MobiDB-lite"/>
    </source>
</evidence>
<evidence type="ECO:0000313" key="3">
    <source>
        <dbReference type="EMBL" id="KAJ9134521.1"/>
    </source>
</evidence>
<feature type="compositionally biased region" description="Polar residues" evidence="2">
    <location>
        <begin position="486"/>
        <end position="495"/>
    </location>
</feature>
<dbReference type="PANTHER" id="PTHR47766:SF1">
    <property type="entry name" value="PROTEIN EFR3"/>
    <property type="match status" value="1"/>
</dbReference>
<feature type="region of interest" description="Disordered" evidence="2">
    <location>
        <begin position="970"/>
        <end position="998"/>
    </location>
</feature>
<protein>
    <submittedName>
        <fullName evidence="3">Protein EFR3</fullName>
    </submittedName>
</protein>
<feature type="compositionally biased region" description="Basic and acidic residues" evidence="2">
    <location>
        <begin position="1034"/>
        <end position="1044"/>
    </location>
</feature>
<keyword evidence="4" id="KW-1185">Reference proteome</keyword>
<dbReference type="GO" id="GO:0072659">
    <property type="term" value="P:protein localization to plasma membrane"/>
    <property type="evidence" value="ECO:0007669"/>
    <property type="project" value="InterPro"/>
</dbReference>
<organism evidence="3 4">
    <name type="scientific">Coniochaeta hoffmannii</name>
    <dbReference type="NCBI Taxonomy" id="91930"/>
    <lineage>
        <taxon>Eukaryota</taxon>
        <taxon>Fungi</taxon>
        <taxon>Dikarya</taxon>
        <taxon>Ascomycota</taxon>
        <taxon>Pezizomycotina</taxon>
        <taxon>Sordariomycetes</taxon>
        <taxon>Sordariomycetidae</taxon>
        <taxon>Coniochaetales</taxon>
        <taxon>Coniochaetaceae</taxon>
        <taxon>Coniochaeta</taxon>
    </lineage>
</organism>
<proteinExistence type="inferred from homology"/>
<feature type="compositionally biased region" description="Acidic residues" evidence="2">
    <location>
        <begin position="1055"/>
        <end position="1065"/>
    </location>
</feature>
<feature type="region of interest" description="Disordered" evidence="2">
    <location>
        <begin position="903"/>
        <end position="955"/>
    </location>
</feature>
<dbReference type="InterPro" id="IPR049150">
    <property type="entry name" value="EFR3_HEAT-like_rpt"/>
</dbReference>
<dbReference type="Proteomes" id="UP001174691">
    <property type="component" value="Unassembled WGS sequence"/>
</dbReference>
<dbReference type="AlphaFoldDB" id="A0AA38RFJ0"/>
<dbReference type="Pfam" id="PF21072">
    <property type="entry name" value="EFR3"/>
    <property type="match status" value="1"/>
</dbReference>
<dbReference type="SUPFAM" id="SSF48371">
    <property type="entry name" value="ARM repeat"/>
    <property type="match status" value="1"/>
</dbReference>
<dbReference type="EMBL" id="JANBVN010000182">
    <property type="protein sequence ID" value="KAJ9134521.1"/>
    <property type="molecule type" value="Genomic_DNA"/>
</dbReference>
<accession>A0AA38RFJ0</accession>
<dbReference type="InterPro" id="IPR039786">
    <property type="entry name" value="EFR3"/>
</dbReference>
<feature type="region of interest" description="Disordered" evidence="2">
    <location>
        <begin position="410"/>
        <end position="430"/>
    </location>
</feature>
<comment type="similarity">
    <text evidence="1">Belongs to the EFR3 family.</text>
</comment>
<name>A0AA38RFJ0_9PEZI</name>
<gene>
    <name evidence="3" type="ORF">NKR19_g8650</name>
</gene>